<dbReference type="Gene3D" id="3.40.50.1000">
    <property type="entry name" value="HAD superfamily/HAD-like"/>
    <property type="match status" value="1"/>
</dbReference>
<proteinExistence type="predicted"/>
<dbReference type="InterPro" id="IPR023198">
    <property type="entry name" value="PGP-like_dom2"/>
</dbReference>
<dbReference type="SUPFAM" id="SSF56784">
    <property type="entry name" value="HAD-like"/>
    <property type="match status" value="1"/>
</dbReference>
<dbReference type="Gene3D" id="1.10.150.240">
    <property type="entry name" value="Putative phosphatase, domain 2"/>
    <property type="match status" value="1"/>
</dbReference>
<dbReference type="RefSeq" id="WP_215584231.1">
    <property type="nucleotide sequence ID" value="NZ_CP073754.1"/>
</dbReference>
<protein>
    <submittedName>
        <fullName evidence="1">HAD-IA family hydrolase</fullName>
    </submittedName>
</protein>
<keyword evidence="1" id="KW-0378">Hydrolase</keyword>
<dbReference type="PANTHER" id="PTHR43611">
    <property type="entry name" value="ALPHA-D-GLUCOSE 1-PHOSPHATE PHOSPHATASE"/>
    <property type="match status" value="1"/>
</dbReference>
<dbReference type="InterPro" id="IPR023214">
    <property type="entry name" value="HAD_sf"/>
</dbReference>
<dbReference type="NCBIfam" id="TIGR01509">
    <property type="entry name" value="HAD-SF-IA-v3"/>
    <property type="match status" value="1"/>
</dbReference>
<gene>
    <name evidence="1" type="ORF">KEF85_06495</name>
</gene>
<dbReference type="GO" id="GO:0016787">
    <property type="term" value="F:hydrolase activity"/>
    <property type="evidence" value="ECO:0007669"/>
    <property type="project" value="UniProtKB-KW"/>
</dbReference>
<sequence length="198" mass="22224">MMTPCLLLFDLGGVLTENATFSQLQQLLPDGEQSIKERWLFSPSVRLFELGEIDAAEFGERFVAEWGLELSVDDFLQAFASWSKGFCPGVRDTLLLLRQSYQIGCLSNSNPLHWQKLSDFGVEFDFALFSHLQGVIKPDREAFVLALRTADLDPCQIFYYDDAPANVRMAAELGMQAFQVEGFASLVQLLERQGLLAS</sequence>
<evidence type="ECO:0000313" key="2">
    <source>
        <dbReference type="Proteomes" id="UP000676649"/>
    </source>
</evidence>
<dbReference type="Pfam" id="PF00702">
    <property type="entry name" value="Hydrolase"/>
    <property type="match status" value="1"/>
</dbReference>
<reference evidence="1" key="1">
    <citation type="submission" date="2021-04" db="EMBL/GenBank/DDBJ databases">
        <title>Draft genome sequence data of methanotrophic Methylovulum sp. strain S1L and Methylomonas sp. strain S2AM isolated from boreal lake water columns.</title>
        <authorList>
            <person name="Rissanen A.J."/>
            <person name="Mangayil R."/>
            <person name="Svenning M.M."/>
            <person name="Khanongnuch R."/>
        </authorList>
    </citation>
    <scope>NUCLEOTIDE SEQUENCE</scope>
    <source>
        <strain evidence="1">S2AM</strain>
    </source>
</reference>
<dbReference type="EMBL" id="CP073754">
    <property type="protein sequence ID" value="QWF72092.1"/>
    <property type="molecule type" value="Genomic_DNA"/>
</dbReference>
<dbReference type="PANTHER" id="PTHR43611:SF3">
    <property type="entry name" value="FLAVIN MONONUCLEOTIDE HYDROLASE 1, CHLOROPLATIC"/>
    <property type="match status" value="1"/>
</dbReference>
<keyword evidence="2" id="KW-1185">Reference proteome</keyword>
<dbReference type="AlphaFoldDB" id="A0A975RAF2"/>
<name>A0A975RAF2_9GAMM</name>
<dbReference type="InterPro" id="IPR036412">
    <property type="entry name" value="HAD-like_sf"/>
</dbReference>
<dbReference type="Proteomes" id="UP000676649">
    <property type="component" value="Chromosome"/>
</dbReference>
<organism evidence="1 2">
    <name type="scientific">Methylomonas paludis</name>
    <dbReference type="NCBI Taxonomy" id="1173101"/>
    <lineage>
        <taxon>Bacteria</taxon>
        <taxon>Pseudomonadati</taxon>
        <taxon>Pseudomonadota</taxon>
        <taxon>Gammaproteobacteria</taxon>
        <taxon>Methylococcales</taxon>
        <taxon>Methylococcaceae</taxon>
        <taxon>Methylomonas</taxon>
    </lineage>
</organism>
<accession>A0A975RAF2</accession>
<evidence type="ECO:0000313" key="1">
    <source>
        <dbReference type="EMBL" id="QWF72092.1"/>
    </source>
</evidence>
<dbReference type="InterPro" id="IPR006439">
    <property type="entry name" value="HAD-SF_hydro_IA"/>
</dbReference>
<dbReference type="KEGG" id="mpad:KEF85_06495"/>